<dbReference type="Pfam" id="PF13966">
    <property type="entry name" value="zf-RVT"/>
    <property type="match status" value="1"/>
</dbReference>
<evidence type="ECO:0000259" key="1">
    <source>
        <dbReference type="Pfam" id="PF13966"/>
    </source>
</evidence>
<gene>
    <name evidence="2" type="ORF">QYE76_017539</name>
</gene>
<evidence type="ECO:0000313" key="3">
    <source>
        <dbReference type="Proteomes" id="UP001231189"/>
    </source>
</evidence>
<organism evidence="2 3">
    <name type="scientific">Lolium multiflorum</name>
    <name type="common">Italian ryegrass</name>
    <name type="synonym">Lolium perenne subsp. multiflorum</name>
    <dbReference type="NCBI Taxonomy" id="4521"/>
    <lineage>
        <taxon>Eukaryota</taxon>
        <taxon>Viridiplantae</taxon>
        <taxon>Streptophyta</taxon>
        <taxon>Embryophyta</taxon>
        <taxon>Tracheophyta</taxon>
        <taxon>Spermatophyta</taxon>
        <taxon>Magnoliopsida</taxon>
        <taxon>Liliopsida</taxon>
        <taxon>Poales</taxon>
        <taxon>Poaceae</taxon>
        <taxon>BOP clade</taxon>
        <taxon>Pooideae</taxon>
        <taxon>Poodae</taxon>
        <taxon>Poeae</taxon>
        <taxon>Poeae Chloroplast Group 2 (Poeae type)</taxon>
        <taxon>Loliodinae</taxon>
        <taxon>Loliinae</taxon>
        <taxon>Lolium</taxon>
    </lineage>
</organism>
<name>A0AAD8PI66_LOLMU</name>
<dbReference type="EMBL" id="JAUUTY010001285">
    <property type="protein sequence ID" value="KAK1558189.1"/>
    <property type="molecule type" value="Genomic_DNA"/>
</dbReference>
<feature type="domain" description="Reverse transcriptase zinc-binding" evidence="1">
    <location>
        <begin position="128"/>
        <end position="205"/>
    </location>
</feature>
<dbReference type="InterPro" id="IPR026960">
    <property type="entry name" value="RVT-Znf"/>
</dbReference>
<sequence length="310" mass="34234">MDSLGSAPSTVRQHHDTVGRTHRLAAFNDSSQPLGITNVRVGDGEAIVRVDDGIFLRPCLRALALLSHCTNPALTVADAFRERRLLLPLQPRLTVTAQGQLGSLVGSLQHAALSSDSDARFLPGGPVFSTAGAYRIMCTTGVALPLADYNWENFAPLKVRVFFWIARHGNTRTRALLHRHGVLPSPRCPFCDANEDLLHLFAGCSRLSPLFTLVGAPAAGAVRDLEGICAALAVPLHEHAPFVRHTLVLLILWIVWKSRNRKVFDDVWMRARQLALLLAEHCELWLHRLPRCFSRHPVDAWLAQLRASST</sequence>
<comment type="caution">
    <text evidence="2">The sequence shown here is derived from an EMBL/GenBank/DDBJ whole genome shotgun (WGS) entry which is preliminary data.</text>
</comment>
<dbReference type="Proteomes" id="UP001231189">
    <property type="component" value="Unassembled WGS sequence"/>
</dbReference>
<dbReference type="AlphaFoldDB" id="A0AAD8PI66"/>
<accession>A0AAD8PI66</accession>
<evidence type="ECO:0000313" key="2">
    <source>
        <dbReference type="EMBL" id="KAK1558189.1"/>
    </source>
</evidence>
<proteinExistence type="predicted"/>
<reference evidence="2" key="1">
    <citation type="submission" date="2023-07" db="EMBL/GenBank/DDBJ databases">
        <title>A chromosome-level genome assembly of Lolium multiflorum.</title>
        <authorList>
            <person name="Chen Y."/>
            <person name="Copetti D."/>
            <person name="Kolliker R."/>
            <person name="Studer B."/>
        </authorList>
    </citation>
    <scope>NUCLEOTIDE SEQUENCE</scope>
    <source>
        <strain evidence="2">02402/16</strain>
        <tissue evidence="2">Leaf</tissue>
    </source>
</reference>
<protein>
    <recommendedName>
        <fullName evidence="1">Reverse transcriptase zinc-binding domain-containing protein</fullName>
    </recommendedName>
</protein>
<keyword evidence="3" id="KW-1185">Reference proteome</keyword>